<reference evidence="5 6" key="1">
    <citation type="submission" date="2024-02" db="EMBL/GenBank/DDBJ databases">
        <title>Discinaceae phylogenomics.</title>
        <authorList>
            <person name="Dirks A.C."/>
            <person name="James T.Y."/>
        </authorList>
    </citation>
    <scope>NUCLEOTIDE SEQUENCE [LARGE SCALE GENOMIC DNA]</scope>
    <source>
        <strain evidence="5 6">ACD0624</strain>
    </source>
</reference>
<dbReference type="PANTHER" id="PTHR28074">
    <property type="entry name" value="ATP SYNTHASE SUBUNIT K, MITOCHONDRIAL"/>
    <property type="match status" value="1"/>
</dbReference>
<evidence type="ECO:0000313" key="5">
    <source>
        <dbReference type="EMBL" id="KAL0638383.1"/>
    </source>
</evidence>
<dbReference type="EMBL" id="JBBBZM010000022">
    <property type="protein sequence ID" value="KAL0638383.1"/>
    <property type="molecule type" value="Genomic_DNA"/>
</dbReference>
<name>A0ABR3GR20_9PEZI</name>
<feature type="transmembrane region" description="Helical" evidence="4">
    <location>
        <begin position="12"/>
        <end position="33"/>
    </location>
</feature>
<keyword evidence="4" id="KW-0812">Transmembrane</keyword>
<evidence type="ECO:0000313" key="6">
    <source>
        <dbReference type="Proteomes" id="UP001447188"/>
    </source>
</evidence>
<keyword evidence="2" id="KW-0496">Mitochondrion</keyword>
<organism evidence="5 6">
    <name type="scientific">Discina gigas</name>
    <dbReference type="NCBI Taxonomy" id="1032678"/>
    <lineage>
        <taxon>Eukaryota</taxon>
        <taxon>Fungi</taxon>
        <taxon>Dikarya</taxon>
        <taxon>Ascomycota</taxon>
        <taxon>Pezizomycotina</taxon>
        <taxon>Pezizomycetes</taxon>
        <taxon>Pezizales</taxon>
        <taxon>Discinaceae</taxon>
        <taxon>Discina</taxon>
    </lineage>
</organism>
<protein>
    <recommendedName>
        <fullName evidence="7">ATP synthase subunit K, mitochondrial</fullName>
    </recommendedName>
</protein>
<evidence type="ECO:0000256" key="3">
    <source>
        <dbReference type="ARBA" id="ARBA00023136"/>
    </source>
</evidence>
<gene>
    <name evidence="5" type="ORF">Q9L58_002526</name>
</gene>
<evidence type="ECO:0000256" key="1">
    <source>
        <dbReference type="ARBA" id="ARBA00004325"/>
    </source>
</evidence>
<evidence type="ECO:0008006" key="7">
    <source>
        <dbReference type="Google" id="ProtNLM"/>
    </source>
</evidence>
<sequence length="71" mass="7361">MVAIYTIAGKQIGSHILAMATLGAVVGGATIAMSGKKTQTTPPIQAGSSDEEKFIKEFIAKAEAESAKEKH</sequence>
<dbReference type="InterPro" id="IPR021278">
    <property type="entry name" value="ATP19"/>
</dbReference>
<evidence type="ECO:0000256" key="2">
    <source>
        <dbReference type="ARBA" id="ARBA00023128"/>
    </source>
</evidence>
<dbReference type="PANTHER" id="PTHR28074:SF1">
    <property type="entry name" value="ATP SYNTHASE SUBUNIT K, MITOCHONDRIAL"/>
    <property type="match status" value="1"/>
</dbReference>
<evidence type="ECO:0000256" key="4">
    <source>
        <dbReference type="SAM" id="Phobius"/>
    </source>
</evidence>
<comment type="caution">
    <text evidence="5">The sequence shown here is derived from an EMBL/GenBank/DDBJ whole genome shotgun (WGS) entry which is preliminary data.</text>
</comment>
<dbReference type="Pfam" id="PF11022">
    <property type="entry name" value="ATP19"/>
    <property type="match status" value="1"/>
</dbReference>
<keyword evidence="3 4" id="KW-0472">Membrane</keyword>
<comment type="subcellular location">
    <subcellularLocation>
        <location evidence="1">Mitochondrion membrane</location>
    </subcellularLocation>
</comment>
<proteinExistence type="predicted"/>
<keyword evidence="6" id="KW-1185">Reference proteome</keyword>
<keyword evidence="4" id="KW-1133">Transmembrane helix</keyword>
<accession>A0ABR3GR20</accession>
<dbReference type="Proteomes" id="UP001447188">
    <property type="component" value="Unassembled WGS sequence"/>
</dbReference>